<organism evidence="1 2">
    <name type="scientific">Nonomuraea ferruginea</name>
    <dbReference type="NCBI Taxonomy" id="46174"/>
    <lineage>
        <taxon>Bacteria</taxon>
        <taxon>Bacillati</taxon>
        <taxon>Actinomycetota</taxon>
        <taxon>Actinomycetes</taxon>
        <taxon>Streptosporangiales</taxon>
        <taxon>Streptosporangiaceae</taxon>
        <taxon>Nonomuraea</taxon>
    </lineage>
</organism>
<dbReference type="InterPro" id="IPR019587">
    <property type="entry name" value="Polyketide_cyclase/dehydratase"/>
</dbReference>
<dbReference type="CDD" id="cd07820">
    <property type="entry name" value="SRPBCC_3"/>
    <property type="match status" value="1"/>
</dbReference>
<comment type="caution">
    <text evidence="1">The sequence shown here is derived from an EMBL/GenBank/DDBJ whole genome shotgun (WGS) entry which is preliminary data.</text>
</comment>
<dbReference type="RefSeq" id="WP_271276349.1">
    <property type="nucleotide sequence ID" value="NZ_BAABFD010000008.1"/>
</dbReference>
<dbReference type="InterPro" id="IPR023393">
    <property type="entry name" value="START-like_dom_sf"/>
</dbReference>
<keyword evidence="2" id="KW-1185">Reference proteome</keyword>
<dbReference type="Proteomes" id="UP001212498">
    <property type="component" value="Unassembled WGS sequence"/>
</dbReference>
<proteinExistence type="predicted"/>
<evidence type="ECO:0000313" key="1">
    <source>
        <dbReference type="EMBL" id="MDA0641493.1"/>
    </source>
</evidence>
<dbReference type="Gene3D" id="3.30.530.20">
    <property type="match status" value="1"/>
</dbReference>
<name>A0ABT4SWY9_9ACTN</name>
<reference evidence="1 2" key="1">
    <citation type="submission" date="2022-11" db="EMBL/GenBank/DDBJ databases">
        <title>Nonomuraea corallina sp. nov., a new species of the genus Nonomuraea isolated from sea side sediment in Thai sea.</title>
        <authorList>
            <person name="Ngamcharungchit C."/>
            <person name="Matsumoto A."/>
            <person name="Suriyachadkun C."/>
            <person name="Panbangred W."/>
            <person name="Inahashi Y."/>
            <person name="Intra B."/>
        </authorList>
    </citation>
    <scope>NUCLEOTIDE SEQUENCE [LARGE SCALE GENOMIC DNA]</scope>
    <source>
        <strain evidence="1 2">DSM 43553</strain>
    </source>
</reference>
<dbReference type="Pfam" id="PF10604">
    <property type="entry name" value="Polyketide_cyc2"/>
    <property type="match status" value="1"/>
</dbReference>
<dbReference type="EMBL" id="JAPNUD010000025">
    <property type="protein sequence ID" value="MDA0641493.1"/>
    <property type="molecule type" value="Genomic_DNA"/>
</dbReference>
<protein>
    <submittedName>
        <fullName evidence="1">SRPBCC family protein</fullName>
    </submittedName>
</protein>
<dbReference type="SUPFAM" id="SSF55961">
    <property type="entry name" value="Bet v1-like"/>
    <property type="match status" value="1"/>
</dbReference>
<accession>A0ABT4SWY9</accession>
<sequence length="151" mass="16539">MIRFDVVTLIRAAPRRVFEESLSVEAHMASMAGSGERAVGGVTSGRMGPGDQVTWRARHFGVAWRMTSVISAYDAPVFFVDEQVAGPFRRWRHEHRFADDGGGGTVMRDAVEFAAPLGVLGRVAEAVVLGRYMEALIVRRNAHLKALLEAS</sequence>
<gene>
    <name evidence="1" type="ORF">OUY24_12770</name>
</gene>
<evidence type="ECO:0000313" key="2">
    <source>
        <dbReference type="Proteomes" id="UP001212498"/>
    </source>
</evidence>